<accession>A0A941AP63</accession>
<dbReference type="InterPro" id="IPR010229">
    <property type="entry name" value="Pept_M38_dipep"/>
</dbReference>
<keyword evidence="1 4" id="KW-0862">Zinc</keyword>
<feature type="binding site" evidence="4">
    <location>
        <position position="195"/>
    </location>
    <ligand>
        <name>Zn(2+)</name>
        <dbReference type="ChEBI" id="CHEBI:29105"/>
        <label>2</label>
        <note>catalytic</note>
    </ligand>
</feature>
<comment type="caution">
    <text evidence="6">The sequence shown here is derived from an EMBL/GenBank/DDBJ whole genome shotgun (WGS) entry which is preliminary data.</text>
</comment>
<dbReference type="GO" id="GO:0006508">
    <property type="term" value="P:proteolysis"/>
    <property type="evidence" value="ECO:0007669"/>
    <property type="project" value="UniProtKB-KW"/>
</dbReference>
<comment type="PTM">
    <text evidence="1">Carboxylation allows a single lysine to coordinate two zinc ions.</text>
</comment>
<dbReference type="Pfam" id="PF01979">
    <property type="entry name" value="Amidohydro_1"/>
    <property type="match status" value="2"/>
</dbReference>
<dbReference type="GO" id="GO:0008798">
    <property type="term" value="F:beta-aspartyl-peptidase activity"/>
    <property type="evidence" value="ECO:0007669"/>
    <property type="project" value="InterPro"/>
</dbReference>
<dbReference type="InterPro" id="IPR050378">
    <property type="entry name" value="Metallo-dep_Hydrolases_sf"/>
</dbReference>
<feature type="binding site" evidence="3">
    <location>
        <position position="227"/>
    </location>
    <ligand>
        <name>substrate</name>
    </ligand>
</feature>
<feature type="binding site" evidence="3">
    <location>
        <begin position="68"/>
        <end position="70"/>
    </location>
    <ligand>
        <name>substrate</name>
    </ligand>
</feature>
<dbReference type="InterPro" id="IPR006680">
    <property type="entry name" value="Amidohydro-rel"/>
</dbReference>
<reference evidence="6" key="1">
    <citation type="submission" date="2021-03" db="EMBL/GenBank/DDBJ databases">
        <title>Bacillus suaedae sp. nov., isolated from Suaeda aralocaspica.</title>
        <authorList>
            <person name="Lei R.F.R."/>
        </authorList>
    </citation>
    <scope>NUCLEOTIDE SEQUENCE</scope>
    <source>
        <strain evidence="6">YZJH907-2</strain>
    </source>
</reference>
<feature type="binding site" evidence="3">
    <location>
        <position position="99"/>
    </location>
    <ligand>
        <name>substrate</name>
    </ligand>
</feature>
<feature type="binding site" evidence="3">
    <location>
        <position position="130"/>
    </location>
    <ligand>
        <name>substrate</name>
    </ligand>
</feature>
<feature type="binding site" evidence="4">
    <location>
        <position position="63"/>
    </location>
    <ligand>
        <name>Zn(2+)</name>
        <dbReference type="ChEBI" id="CHEBI:29105"/>
        <label>1</label>
        <note>catalytic</note>
    </ligand>
</feature>
<keyword evidence="1 4" id="KW-0479">Metal-binding</keyword>
<dbReference type="InterPro" id="IPR032466">
    <property type="entry name" value="Metal_Hydrolase"/>
</dbReference>
<feature type="binding site" evidence="3">
    <location>
        <position position="163"/>
    </location>
    <ligand>
        <name>substrate</name>
    </ligand>
</feature>
<dbReference type="Gene3D" id="2.30.40.10">
    <property type="entry name" value="Urease, subunit C, domain 1"/>
    <property type="match status" value="1"/>
</dbReference>
<protein>
    <recommendedName>
        <fullName evidence="1">Isoaspartyl dipeptidase</fullName>
        <ecNumber evidence="1">3.4.19.-</ecNumber>
    </recommendedName>
</protein>
<feature type="active site" description="Proton acceptor" evidence="2">
    <location>
        <position position="285"/>
    </location>
</feature>
<dbReference type="EC" id="3.4.19.-" evidence="1"/>
<comment type="subcellular location">
    <subcellularLocation>
        <location evidence="1">Cytoplasm</location>
    </subcellularLocation>
</comment>
<keyword evidence="1 6" id="KW-0378">Hydrolase</keyword>
<dbReference type="AlphaFoldDB" id="A0A941AP63"/>
<dbReference type="GO" id="GO:0016810">
    <property type="term" value="F:hydrolase activity, acting on carbon-nitrogen (but not peptide) bonds"/>
    <property type="evidence" value="ECO:0007669"/>
    <property type="project" value="InterPro"/>
</dbReference>
<name>A0A941AP63_9BACI</name>
<dbReference type="Gene3D" id="3.20.20.140">
    <property type="entry name" value="Metal-dependent hydrolases"/>
    <property type="match status" value="1"/>
</dbReference>
<feature type="domain" description="Amidohydrolase-related" evidence="5">
    <location>
        <begin position="268"/>
        <end position="375"/>
    </location>
</feature>
<dbReference type="PANTHER" id="PTHR11647:SF1">
    <property type="entry name" value="COLLAPSIN RESPONSE MEDIATOR PROTEIN"/>
    <property type="match status" value="1"/>
</dbReference>
<comment type="function">
    <text evidence="1">Catalyzes the hydrolytic cleavage of a subset of L-isoaspartyl (L-beta-aspartyl) dipeptides. Used to degrade proteins damaged by L-isoaspartyl residues formation.</text>
</comment>
<evidence type="ECO:0000313" key="7">
    <source>
        <dbReference type="Proteomes" id="UP000678228"/>
    </source>
</evidence>
<dbReference type="NCBIfam" id="TIGR01975">
    <property type="entry name" value="isoAsp_dipep"/>
    <property type="match status" value="1"/>
</dbReference>
<dbReference type="Proteomes" id="UP000678228">
    <property type="component" value="Unassembled WGS sequence"/>
</dbReference>
<dbReference type="SUPFAM" id="SSF51338">
    <property type="entry name" value="Composite domain of metallo-dependent hydrolases"/>
    <property type="match status" value="1"/>
</dbReference>
<dbReference type="GO" id="GO:0008237">
    <property type="term" value="F:metallopeptidase activity"/>
    <property type="evidence" value="ECO:0007669"/>
    <property type="project" value="UniProtKB-KW"/>
</dbReference>
<dbReference type="RefSeq" id="WP_210597153.1">
    <property type="nucleotide sequence ID" value="NZ_JAGKSQ010000003.1"/>
</dbReference>
<evidence type="ECO:0000259" key="5">
    <source>
        <dbReference type="Pfam" id="PF01979"/>
    </source>
</evidence>
<dbReference type="InterPro" id="IPR011059">
    <property type="entry name" value="Metal-dep_hydrolase_composite"/>
</dbReference>
<evidence type="ECO:0000256" key="2">
    <source>
        <dbReference type="PIRSR" id="PIRSR001238-1"/>
    </source>
</evidence>
<evidence type="ECO:0000313" key="6">
    <source>
        <dbReference type="EMBL" id="MBP3951476.1"/>
    </source>
</evidence>
<organism evidence="6 7">
    <name type="scientific">Halalkalibacter suaedae</name>
    <dbReference type="NCBI Taxonomy" id="2822140"/>
    <lineage>
        <taxon>Bacteria</taxon>
        <taxon>Bacillati</taxon>
        <taxon>Bacillota</taxon>
        <taxon>Bacilli</taxon>
        <taxon>Bacillales</taxon>
        <taxon>Bacillaceae</taxon>
        <taxon>Halalkalibacter</taxon>
    </lineage>
</organism>
<keyword evidence="7" id="KW-1185">Reference proteome</keyword>
<evidence type="ECO:0000256" key="4">
    <source>
        <dbReference type="PIRSR" id="PIRSR001238-3"/>
    </source>
</evidence>
<keyword evidence="1" id="KW-0645">Protease</keyword>
<dbReference type="GO" id="GO:0046872">
    <property type="term" value="F:metal ion binding"/>
    <property type="evidence" value="ECO:0007669"/>
    <property type="project" value="UniProtKB-KW"/>
</dbReference>
<dbReference type="GO" id="GO:0005737">
    <property type="term" value="C:cytoplasm"/>
    <property type="evidence" value="ECO:0007669"/>
    <property type="project" value="UniProtKB-SubCell"/>
</dbReference>
<evidence type="ECO:0000256" key="1">
    <source>
        <dbReference type="PIRNR" id="PIRNR001238"/>
    </source>
</evidence>
<dbReference type="PANTHER" id="PTHR11647">
    <property type="entry name" value="HYDRANTOINASE/DIHYDROPYRIMIDINASE FAMILY MEMBER"/>
    <property type="match status" value="1"/>
</dbReference>
<feature type="domain" description="Amidohydrolase-related" evidence="5">
    <location>
        <begin position="52"/>
        <end position="184"/>
    </location>
</feature>
<feature type="binding site" evidence="4">
    <location>
        <position position="285"/>
    </location>
    <ligand>
        <name>Zn(2+)</name>
        <dbReference type="ChEBI" id="CHEBI:29105"/>
        <label>1</label>
        <note>catalytic</note>
    </ligand>
</feature>
<sequence length="390" mass="42011">MLTLIKNGKVYSPTYIGKKDILLSGEKIIAIDDVIELTTSVNHLVIDATDKIIVPGFIDSHVHIIGGGGEGSYKTRTPELMLSQATKAGVTTIVGVIGTDGTTRTMPDLIAKAKALKEEGISCYVHLGSYQLPINTLTGTIQSDFILIEEIIGIGEIAIADHRSSQPTLQEIKRIAAEARVGGMLSGKAGIVNIHVGDGRSHLHILNEIVKTSDIPITQFVPTHINRNSELFWEGVKFAKQGGFVDFTTSTIPKFLEEGETKCSSGLKVMLEEGVLIDQITFTSDAQGSLPHFDESGHLIGLKIGEIGTLFNEVREAVMVEGIPLEKALQVITKNPAKILNLKNKGEIVVGKDADLVLLDEKELSIETVIAKGNVMIDKGRAVVKGTFET</sequence>
<gene>
    <name evidence="6" type="primary">iadA</name>
    <name evidence="6" type="ORF">J7W16_10035</name>
</gene>
<proteinExistence type="inferred from homology"/>
<dbReference type="SUPFAM" id="SSF51556">
    <property type="entry name" value="Metallo-dependent hydrolases"/>
    <property type="match status" value="1"/>
</dbReference>
<evidence type="ECO:0000256" key="3">
    <source>
        <dbReference type="PIRSR" id="PIRSR001238-2"/>
    </source>
</evidence>
<dbReference type="EMBL" id="JAGKSQ010000003">
    <property type="protein sequence ID" value="MBP3951476.1"/>
    <property type="molecule type" value="Genomic_DNA"/>
</dbReference>
<dbReference type="PIRSF" id="PIRSF001238">
    <property type="entry name" value="IadA"/>
    <property type="match status" value="1"/>
</dbReference>
<feature type="binding site" evidence="4">
    <location>
        <position position="224"/>
    </location>
    <ligand>
        <name>Zn(2+)</name>
        <dbReference type="ChEBI" id="CHEBI:29105"/>
        <label>2</label>
        <note>catalytic</note>
    </ligand>
</feature>
<keyword evidence="1" id="KW-0482">Metalloprotease</keyword>
<feature type="binding site" evidence="3">
    <location>
        <position position="289"/>
    </location>
    <ligand>
        <name>substrate</name>
    </ligand>
</feature>
<comment type="similarity">
    <text evidence="1">Belongs to the peptidase M38 family.</text>
</comment>
<feature type="binding site" evidence="4">
    <location>
        <position position="61"/>
    </location>
    <ligand>
        <name>Zn(2+)</name>
        <dbReference type="ChEBI" id="CHEBI:29105"/>
        <label>1</label>
        <note>catalytic</note>
    </ligand>
</feature>
<comment type="cofactor">
    <cofactor evidence="1 4">
        <name>Zn(2+)</name>
        <dbReference type="ChEBI" id="CHEBI:29105"/>
    </cofactor>
    <text evidence="1 4">Binds 2 Zn(2+) ions per subunit.</text>
</comment>